<feature type="chain" id="PRO_5022000794" description="Glycosyltransferase family 31 protein" evidence="1">
    <location>
        <begin position="21"/>
        <end position="352"/>
    </location>
</feature>
<name>A0A550CND1_9AGAR</name>
<reference evidence="2 3" key="1">
    <citation type="journal article" date="2019" name="New Phytol.">
        <title>Comparative genomics reveals unique wood-decay strategies and fruiting body development in the Schizophyllaceae.</title>
        <authorList>
            <person name="Almasi E."/>
            <person name="Sahu N."/>
            <person name="Krizsan K."/>
            <person name="Balint B."/>
            <person name="Kovacs G.M."/>
            <person name="Kiss B."/>
            <person name="Cseklye J."/>
            <person name="Drula E."/>
            <person name="Henrissat B."/>
            <person name="Nagy I."/>
            <person name="Chovatia M."/>
            <person name="Adam C."/>
            <person name="LaButti K."/>
            <person name="Lipzen A."/>
            <person name="Riley R."/>
            <person name="Grigoriev I.V."/>
            <person name="Nagy L.G."/>
        </authorList>
    </citation>
    <scope>NUCLEOTIDE SEQUENCE [LARGE SCALE GENOMIC DNA]</scope>
    <source>
        <strain evidence="2 3">NL-1724</strain>
    </source>
</reference>
<evidence type="ECO:0000256" key="1">
    <source>
        <dbReference type="SAM" id="SignalP"/>
    </source>
</evidence>
<organism evidence="2 3">
    <name type="scientific">Schizophyllum amplum</name>
    <dbReference type="NCBI Taxonomy" id="97359"/>
    <lineage>
        <taxon>Eukaryota</taxon>
        <taxon>Fungi</taxon>
        <taxon>Dikarya</taxon>
        <taxon>Basidiomycota</taxon>
        <taxon>Agaricomycotina</taxon>
        <taxon>Agaricomycetes</taxon>
        <taxon>Agaricomycetidae</taxon>
        <taxon>Agaricales</taxon>
        <taxon>Schizophyllaceae</taxon>
        <taxon>Schizophyllum</taxon>
    </lineage>
</organism>
<gene>
    <name evidence="2" type="ORF">BD626DRAFT_397693</name>
</gene>
<dbReference type="OrthoDB" id="1684102at2759"/>
<evidence type="ECO:0008006" key="4">
    <source>
        <dbReference type="Google" id="ProtNLM"/>
    </source>
</evidence>
<proteinExistence type="predicted"/>
<evidence type="ECO:0000313" key="2">
    <source>
        <dbReference type="EMBL" id="TRM66259.1"/>
    </source>
</evidence>
<keyword evidence="3" id="KW-1185">Reference proteome</keyword>
<accession>A0A550CND1</accession>
<keyword evidence="1" id="KW-0732">Signal</keyword>
<dbReference type="EMBL" id="VDMD01000004">
    <property type="protein sequence ID" value="TRM66259.1"/>
    <property type="molecule type" value="Genomic_DNA"/>
</dbReference>
<dbReference type="SUPFAM" id="SSF53448">
    <property type="entry name" value="Nucleotide-diphospho-sugar transferases"/>
    <property type="match status" value="1"/>
</dbReference>
<dbReference type="InterPro" id="IPR029044">
    <property type="entry name" value="Nucleotide-diphossugar_trans"/>
</dbReference>
<dbReference type="STRING" id="97359.A0A550CND1"/>
<feature type="signal peptide" evidence="1">
    <location>
        <begin position="1"/>
        <end position="20"/>
    </location>
</feature>
<sequence length="352" mass="39167">MSRSRIGVLFTSLLAAIVAALFLSSSETRQARVYEHAALQPVLRFVKSLQSTLLSQPLARKPDTTAVVLNWSRLPNVVRIASLLCEASLDDVMDSDFSSTGCSHTKLKIHNSPENLYFQARFIGCAEATTEFCFIQDDDYIIWPHIIQTLHARMKESDARGIHLLPAHEHLSSTLQTIVAPPRIHTDFAWLGHGAIIRRSLSTEFLSLLDYLKANDEEQKMADNYFTILSNAFTERWFDQGYELGGGQAFTVGTEGDLRNERHIARATKMLDDIFAGERSPCEQGVPYVDCSPDTTMARMTYAPCKSASCLFQTNIQLLPDFSVQGSHASELAQLTKENSGRLGIPALAPIR</sequence>
<dbReference type="AlphaFoldDB" id="A0A550CND1"/>
<dbReference type="Proteomes" id="UP000320762">
    <property type="component" value="Unassembled WGS sequence"/>
</dbReference>
<comment type="caution">
    <text evidence="2">The sequence shown here is derived from an EMBL/GenBank/DDBJ whole genome shotgun (WGS) entry which is preliminary data.</text>
</comment>
<evidence type="ECO:0000313" key="3">
    <source>
        <dbReference type="Proteomes" id="UP000320762"/>
    </source>
</evidence>
<protein>
    <recommendedName>
        <fullName evidence="4">Glycosyltransferase family 31 protein</fullName>
    </recommendedName>
</protein>